<reference evidence="2" key="3">
    <citation type="submission" date="2025-08" db="UniProtKB">
        <authorList>
            <consortium name="Ensembl"/>
        </authorList>
    </citation>
    <scope>IDENTIFICATION</scope>
    <source>
        <strain evidence="2">17573</strain>
    </source>
</reference>
<protein>
    <recommendedName>
        <fullName evidence="4">Secreted protein</fullName>
    </recommendedName>
</protein>
<evidence type="ECO:0000313" key="2">
    <source>
        <dbReference type="Ensembl" id="ENSMMUP00000078186.1"/>
    </source>
</evidence>
<feature type="signal peptide" evidence="1">
    <location>
        <begin position="1"/>
        <end position="21"/>
    </location>
</feature>
<evidence type="ECO:0000256" key="1">
    <source>
        <dbReference type="SAM" id="SignalP"/>
    </source>
</evidence>
<accession>A0A5F8AK18</accession>
<dbReference type="OMA" id="GMTHHAW"/>
<dbReference type="GeneTree" id="ENSGT01120000271815"/>
<dbReference type="PANTHER" id="PTHR12138:SF151">
    <property type="entry name" value="SECRETED PROTEIN"/>
    <property type="match status" value="1"/>
</dbReference>
<dbReference type="Ensembl" id="ENSMMUT00000109548.1">
    <property type="protein sequence ID" value="ENSMMUP00000078186.1"/>
    <property type="gene ID" value="ENSMMUG00000051288.1"/>
</dbReference>
<sequence length="115" mass="12729">FLLWLFDIFLSFFLFLSQVLTLSHRLEYSGAISAYCNLHLLSSSDSPTSASWVAGTTGACHPAWLVFVFFGREEFHHVGQVSLKLLTSSDPPALASQSAGITGMTHHAWPNFLRI</sequence>
<dbReference type="Bgee" id="ENSMMUG00000051288">
    <property type="expression patterns" value="Expressed in lung and 1 other cell type or tissue"/>
</dbReference>
<evidence type="ECO:0000313" key="3">
    <source>
        <dbReference type="Proteomes" id="UP000006718"/>
    </source>
</evidence>
<reference evidence="2" key="2">
    <citation type="submission" date="2019-01" db="EMBL/GenBank/DDBJ databases">
        <authorList>
            <person name="Graves T."/>
            <person name="Eichler E.E."/>
            <person name="Wilson R.K."/>
        </authorList>
    </citation>
    <scope>NUCLEOTIDE SEQUENCE [LARGE SCALE GENOMIC DNA]</scope>
    <source>
        <strain evidence="2">17573</strain>
    </source>
</reference>
<organism evidence="2 3">
    <name type="scientific">Macaca mulatta</name>
    <name type="common">Rhesus macaque</name>
    <dbReference type="NCBI Taxonomy" id="9544"/>
    <lineage>
        <taxon>Eukaryota</taxon>
        <taxon>Metazoa</taxon>
        <taxon>Chordata</taxon>
        <taxon>Craniata</taxon>
        <taxon>Vertebrata</taxon>
        <taxon>Euteleostomi</taxon>
        <taxon>Mammalia</taxon>
        <taxon>Eutheria</taxon>
        <taxon>Euarchontoglires</taxon>
        <taxon>Primates</taxon>
        <taxon>Haplorrhini</taxon>
        <taxon>Catarrhini</taxon>
        <taxon>Cercopithecidae</taxon>
        <taxon>Cercopithecinae</taxon>
        <taxon>Macaca</taxon>
    </lineage>
</organism>
<name>A0A5F8AK18_MACMU</name>
<dbReference type="InParanoid" id="A0A5F8AK18"/>
<dbReference type="PRINTS" id="PR02045">
    <property type="entry name" value="F138DOMAIN"/>
</dbReference>
<dbReference type="VEuPathDB" id="HostDB:ENSMMUG00000051288"/>
<reference evidence="2" key="4">
    <citation type="submission" date="2025-09" db="UniProtKB">
        <authorList>
            <consortium name="Ensembl"/>
        </authorList>
    </citation>
    <scope>IDENTIFICATION</scope>
    <source>
        <strain evidence="2">17573</strain>
    </source>
</reference>
<dbReference type="PANTHER" id="PTHR12138">
    <property type="entry name" value="PRIMATE-EXPANDED PROTEIN FAMILY"/>
    <property type="match status" value="1"/>
</dbReference>
<dbReference type="AlphaFoldDB" id="A0A5F8AK18"/>
<feature type="chain" id="PRO_5023915332" description="Secreted protein" evidence="1">
    <location>
        <begin position="22"/>
        <end position="115"/>
    </location>
</feature>
<proteinExistence type="predicted"/>
<evidence type="ECO:0008006" key="4">
    <source>
        <dbReference type="Google" id="ProtNLM"/>
    </source>
</evidence>
<reference evidence="3" key="1">
    <citation type="journal article" date="2007" name="Science">
        <title>Evolutionary and biomedical insights from the rhesus macaque genome.</title>
        <authorList>
            <person name="Gibbs R.A."/>
            <person name="Rogers J."/>
            <person name="Katze M.G."/>
            <person name="Bumgarner R."/>
            <person name="Weinstock G.M."/>
            <person name="Mardis E.R."/>
            <person name="Remington K.A."/>
            <person name="Strausberg R.L."/>
            <person name="Venter J.C."/>
            <person name="Wilson R.K."/>
            <person name="Batzer M.A."/>
            <person name="Bustamante C.D."/>
            <person name="Eichler E.E."/>
            <person name="Hahn M.W."/>
            <person name="Hardison R.C."/>
            <person name="Makova K.D."/>
            <person name="Miller W."/>
            <person name="Milosavljevic A."/>
            <person name="Palermo R.E."/>
            <person name="Siepel A."/>
            <person name="Sikela J.M."/>
            <person name="Attaway T."/>
            <person name="Bell S."/>
            <person name="Bernard K.E."/>
            <person name="Buhay C.J."/>
            <person name="Chandrabose M.N."/>
            <person name="Dao M."/>
            <person name="Davis C."/>
            <person name="Delehaunty K.D."/>
            <person name="Ding Y."/>
            <person name="Dinh H.H."/>
            <person name="Dugan-Rocha S."/>
            <person name="Fulton L.A."/>
            <person name="Gabisi R.A."/>
            <person name="Garner T.T."/>
            <person name="Godfrey J."/>
            <person name="Hawes A.C."/>
            <person name="Hernandez J."/>
            <person name="Hines S."/>
            <person name="Holder M."/>
            <person name="Hume J."/>
            <person name="Jhangiani S.N."/>
            <person name="Joshi V."/>
            <person name="Khan Z.M."/>
            <person name="Kirkness E.F."/>
            <person name="Cree A."/>
            <person name="Fowler R.G."/>
            <person name="Lee S."/>
            <person name="Lewis L.R."/>
            <person name="Li Z."/>
            <person name="Liu Y.-S."/>
            <person name="Moore S.M."/>
            <person name="Muzny D."/>
            <person name="Nazareth L.V."/>
            <person name="Ngo D.N."/>
            <person name="Okwuonu G.O."/>
            <person name="Pai G."/>
            <person name="Parker D."/>
            <person name="Paul H.A."/>
            <person name="Pfannkoch C."/>
            <person name="Pohl C.S."/>
            <person name="Rogers Y.-H.C."/>
            <person name="Ruiz S.J."/>
            <person name="Sabo A."/>
            <person name="Santibanez J."/>
            <person name="Schneider B.W."/>
            <person name="Smith S.M."/>
            <person name="Sodergren E."/>
            <person name="Svatek A.F."/>
            <person name="Utterback T.R."/>
            <person name="Vattathil S."/>
            <person name="Warren W."/>
            <person name="White C.S."/>
            <person name="Chinwalla A.T."/>
            <person name="Feng Y."/>
            <person name="Halpern A.L."/>
            <person name="Hillier L.W."/>
            <person name="Huang X."/>
            <person name="Minx P."/>
            <person name="Nelson J.O."/>
            <person name="Pepin K.H."/>
            <person name="Qin X."/>
            <person name="Sutton G.G."/>
            <person name="Venter E."/>
            <person name="Walenz B.P."/>
            <person name="Wallis J.W."/>
            <person name="Worley K.C."/>
            <person name="Yang S.-P."/>
            <person name="Jones S.M."/>
            <person name="Marra M.A."/>
            <person name="Rocchi M."/>
            <person name="Schein J.E."/>
            <person name="Baertsch R."/>
            <person name="Clarke L."/>
            <person name="Csuros M."/>
            <person name="Glasscock J."/>
            <person name="Harris R.A."/>
            <person name="Havlak P."/>
            <person name="Jackson A.R."/>
            <person name="Jiang H."/>
            <person name="Liu Y."/>
            <person name="Messina D.N."/>
            <person name="Shen Y."/>
            <person name="Song H.X.-Z."/>
            <person name="Wylie T."/>
            <person name="Zhang L."/>
            <person name="Birney E."/>
            <person name="Han K."/>
            <person name="Konkel M.K."/>
            <person name="Lee J."/>
            <person name="Smit A.F.A."/>
            <person name="Ullmer B."/>
            <person name="Wang H."/>
            <person name="Xing J."/>
            <person name="Burhans R."/>
            <person name="Cheng Z."/>
            <person name="Karro J.E."/>
            <person name="Ma J."/>
            <person name="Raney B."/>
            <person name="She X."/>
            <person name="Cox M.J."/>
            <person name="Demuth J.P."/>
            <person name="Dumas L.J."/>
            <person name="Han S.-G."/>
            <person name="Hopkins J."/>
            <person name="Karimpour-Fard A."/>
            <person name="Kim Y.H."/>
            <person name="Pollack J.R."/>
            <person name="Vinar T."/>
            <person name="Addo-Quaye C."/>
            <person name="Degenhardt J."/>
            <person name="Denby A."/>
            <person name="Hubisz M.J."/>
            <person name="Indap A."/>
            <person name="Kosiol C."/>
            <person name="Lahn B.T."/>
            <person name="Lawson H.A."/>
            <person name="Marklein A."/>
            <person name="Nielsen R."/>
            <person name="Vallender E.J."/>
            <person name="Clark A.G."/>
            <person name="Ferguson B."/>
            <person name="Hernandez R.D."/>
            <person name="Hirani K."/>
            <person name="Kehrer-Sawatzki H."/>
            <person name="Kolb J."/>
            <person name="Patil S."/>
            <person name="Pu L.-L."/>
            <person name="Ren Y."/>
            <person name="Smith D.G."/>
            <person name="Wheeler D.A."/>
            <person name="Schenck I."/>
            <person name="Ball E.V."/>
            <person name="Chen R."/>
            <person name="Cooper D.N."/>
            <person name="Giardine B."/>
            <person name="Hsu F."/>
            <person name="Kent W.J."/>
            <person name="Lesk A."/>
            <person name="Nelson D.L."/>
            <person name="O'brien W.E."/>
            <person name="Pruefer K."/>
            <person name="Stenson P.D."/>
            <person name="Wallace J.C."/>
            <person name="Ke H."/>
            <person name="Liu X.-M."/>
            <person name="Wang P."/>
            <person name="Xiang A.P."/>
            <person name="Yang F."/>
            <person name="Barber G.P."/>
            <person name="Haussler D."/>
            <person name="Karolchik D."/>
            <person name="Kern A.D."/>
            <person name="Kuhn R.M."/>
            <person name="Smith K.E."/>
            <person name="Zwieg A.S."/>
        </authorList>
    </citation>
    <scope>NUCLEOTIDE SEQUENCE [LARGE SCALE GENOMIC DNA]</scope>
    <source>
        <strain evidence="3">17573</strain>
    </source>
</reference>
<keyword evidence="3" id="KW-1185">Reference proteome</keyword>
<keyword evidence="1" id="KW-0732">Signal</keyword>
<dbReference type="Proteomes" id="UP000006718">
    <property type="component" value="Chromosome 2"/>
</dbReference>